<organism evidence="1 2">
    <name type="scientific">Candidatus Buchananbacteria bacterium CG10_big_fil_rev_8_21_14_0_10_42_9</name>
    <dbReference type="NCBI Taxonomy" id="1974526"/>
    <lineage>
        <taxon>Bacteria</taxon>
        <taxon>Candidatus Buchananiibacteriota</taxon>
    </lineage>
</organism>
<reference evidence="2" key="1">
    <citation type="submission" date="2017-09" db="EMBL/GenBank/DDBJ databases">
        <title>Depth-based differentiation of microbial function through sediment-hosted aquifers and enrichment of novel symbionts in the deep terrestrial subsurface.</title>
        <authorList>
            <person name="Probst A.J."/>
            <person name="Ladd B."/>
            <person name="Jarett J.K."/>
            <person name="Geller-Mcgrath D.E."/>
            <person name="Sieber C.M.K."/>
            <person name="Emerson J.B."/>
            <person name="Anantharaman K."/>
            <person name="Thomas B.C."/>
            <person name="Malmstrom R."/>
            <person name="Stieglmeier M."/>
            <person name="Klingl A."/>
            <person name="Woyke T."/>
            <person name="Ryan C.M."/>
            <person name="Banfield J.F."/>
        </authorList>
    </citation>
    <scope>NUCLEOTIDE SEQUENCE [LARGE SCALE GENOMIC DNA]</scope>
</reference>
<comment type="caution">
    <text evidence="1">The sequence shown here is derived from an EMBL/GenBank/DDBJ whole genome shotgun (WGS) entry which is preliminary data.</text>
</comment>
<name>A0A2H0W3S0_9BACT</name>
<dbReference type="AlphaFoldDB" id="A0A2H0W3S0"/>
<dbReference type="EMBL" id="PEZZ01000012">
    <property type="protein sequence ID" value="PIS05290.1"/>
    <property type="molecule type" value="Genomic_DNA"/>
</dbReference>
<protein>
    <recommendedName>
        <fullName evidence="3">UDP-N-acetylglucosamine 2-epimerase domain-containing protein</fullName>
    </recommendedName>
</protein>
<dbReference type="SUPFAM" id="SSF53756">
    <property type="entry name" value="UDP-Glycosyltransferase/glycogen phosphorylase"/>
    <property type="match status" value="1"/>
</dbReference>
<gene>
    <name evidence="1" type="ORF">COT81_01890</name>
</gene>
<dbReference type="Proteomes" id="UP000230935">
    <property type="component" value="Unassembled WGS sequence"/>
</dbReference>
<evidence type="ECO:0000313" key="2">
    <source>
        <dbReference type="Proteomes" id="UP000230935"/>
    </source>
</evidence>
<sequence>MRKIFTFGRKIRNKAKSTLSNLLLKTPLALNSPYLAAMSLAFLTKKENSNGSKYKVLALARSIFMDDVKAMSEFSGQIEFLSTPLPYWQIFFDHFMRGPKYELLEENNYHVTNYCTEGREKYFQFIMKFLPAYKKFSGFKAILTGNFAYMPQQELARACTKLNIPFIVLHKEAVAVSESYENYVNQYKNHKFIGAKVLFYNKQNMEGLLNINMAGLSRDNSSIVGIPRFDNYFLSPDEKPNRKQIVFFSFWPRHSFRYITKDEDKLKKIDERSEQFFKMVMELAKKHPDVSFVVKTKRAKHFVEYVENILNKYFKDGIANFKITNIGDPSEMIHQSLAVIGFSSTTLIEAIVVGKLIVTPDFDDIMAGQPWDYFTNHQKLVHYARDIETLEQLLFEKAHNFQYDREARDDFLNEYISTTAGGASKKAEHAIIETIETYNKLS</sequence>
<evidence type="ECO:0000313" key="1">
    <source>
        <dbReference type="EMBL" id="PIS05290.1"/>
    </source>
</evidence>
<accession>A0A2H0W3S0</accession>
<proteinExistence type="predicted"/>
<evidence type="ECO:0008006" key="3">
    <source>
        <dbReference type="Google" id="ProtNLM"/>
    </source>
</evidence>